<evidence type="ECO:0008006" key="2">
    <source>
        <dbReference type="Google" id="ProtNLM"/>
    </source>
</evidence>
<evidence type="ECO:0000313" key="1">
    <source>
        <dbReference type="EMBL" id="QHT10371.1"/>
    </source>
</evidence>
<reference evidence="1" key="1">
    <citation type="journal article" date="2020" name="Nature">
        <title>Giant virus diversity and host interactions through global metagenomics.</title>
        <authorList>
            <person name="Schulz F."/>
            <person name="Roux S."/>
            <person name="Paez-Espino D."/>
            <person name="Jungbluth S."/>
            <person name="Walsh D.A."/>
            <person name="Denef V.J."/>
            <person name="McMahon K.D."/>
            <person name="Konstantinidis K.T."/>
            <person name="Eloe-Fadrosh E.A."/>
            <person name="Kyrpides N.C."/>
            <person name="Woyke T."/>
        </authorList>
    </citation>
    <scope>NUCLEOTIDE SEQUENCE</scope>
    <source>
        <strain evidence="1">GVMAG-M-3300023174-107</strain>
    </source>
</reference>
<name>A0A6C0D1D9_9ZZZZ</name>
<dbReference type="EMBL" id="MN739520">
    <property type="protein sequence ID" value="QHT10371.1"/>
    <property type="molecule type" value="Genomic_DNA"/>
</dbReference>
<dbReference type="InterPro" id="IPR027417">
    <property type="entry name" value="P-loop_NTPase"/>
</dbReference>
<dbReference type="AlphaFoldDB" id="A0A6C0D1D9"/>
<dbReference type="GO" id="GO:0000725">
    <property type="term" value="P:recombinational repair"/>
    <property type="evidence" value="ECO:0007669"/>
    <property type="project" value="TreeGrafter"/>
</dbReference>
<organism evidence="1">
    <name type="scientific">viral metagenome</name>
    <dbReference type="NCBI Taxonomy" id="1070528"/>
    <lineage>
        <taxon>unclassified sequences</taxon>
        <taxon>metagenomes</taxon>
        <taxon>organismal metagenomes</taxon>
    </lineage>
</organism>
<dbReference type="GO" id="GO:0003677">
    <property type="term" value="F:DNA binding"/>
    <property type="evidence" value="ECO:0007669"/>
    <property type="project" value="InterPro"/>
</dbReference>
<sequence>MIQRKEFLHFTTFIYVTKQHSARAIIKDEFVTQYDAGLLNITNFSFQVIGKKYVIEYTNSHNINCTIIIATIDSFFYCIGDKNVNTYNLFEGIVNSVLENPIIDSFRFAGKDIKLSDTMYVLDESQDTPDMYGKALLKMLSETKITVYCVGDKLQSISNESNTFNFLIKSTFPKYFEPAINICRRFSHPQLVNFVNYMVPFSKYELPLVTAYEKNKVSQNDALTIIFENIKINMEDRIEEIMGYYKKEVNENNYLPQDFLIVTPFVSNNPFISCLNSAINEFWIQTYQLESYETYSVFHKSEIGSSINLDDSKDATRIVSIHSSKGDGRNCVFVIGLHETSLKTFSGLRDSLIYDSLLHVAITRMKKKLYITCNENDEIGQRIKNYLLKNNMPCLTHSLFIDPKVNVKNILPACGERINSLIVDDYQDVTNSITGFYTIRYGLMFQQVCKKLKDQYFDRMSHIKVIREIALNSPIVICSSWKEYNIRLKMNTGTEENQYSDKDPTIPLLNIKGYGSYFNLIYDNIEMIRNTNGSNMSCLQSIIFYYMTEVTSKGKYTHMNILELYKMIDKYEDFDSDFEPYLSNHDNYMKKVDKICEPLLEMKMSWNPHVSIDYGDDIILKTQIDLIGYNKDTVLLTYLKPELNRMNYNELKIKALIDSYIVSKCSNVKYIGKKIKICILAINAEPYFMEYCEIDSLRSILKETLFDYFAIKNKEIAQYKGSNIRPSLSYIKIGDSIEELNRGLQEILEKI</sequence>
<proteinExistence type="predicted"/>
<dbReference type="GO" id="GO:0043138">
    <property type="term" value="F:3'-5' DNA helicase activity"/>
    <property type="evidence" value="ECO:0007669"/>
    <property type="project" value="TreeGrafter"/>
</dbReference>
<protein>
    <recommendedName>
        <fullName evidence="2">DNA helicase</fullName>
    </recommendedName>
</protein>
<dbReference type="InterPro" id="IPR000212">
    <property type="entry name" value="DNA_helicase_UvrD/REP"/>
</dbReference>
<dbReference type="GO" id="GO:0005524">
    <property type="term" value="F:ATP binding"/>
    <property type="evidence" value="ECO:0007669"/>
    <property type="project" value="InterPro"/>
</dbReference>
<accession>A0A6C0D1D9</accession>
<dbReference type="Gene3D" id="3.40.50.300">
    <property type="entry name" value="P-loop containing nucleotide triphosphate hydrolases"/>
    <property type="match status" value="1"/>
</dbReference>
<dbReference type="PANTHER" id="PTHR11070">
    <property type="entry name" value="UVRD / RECB / PCRA DNA HELICASE FAMILY MEMBER"/>
    <property type="match status" value="1"/>
</dbReference>
<dbReference type="PANTHER" id="PTHR11070:SF2">
    <property type="entry name" value="ATP-DEPENDENT DNA HELICASE SRS2"/>
    <property type="match status" value="1"/>
</dbReference>
<dbReference type="SUPFAM" id="SSF52540">
    <property type="entry name" value="P-loop containing nucleoside triphosphate hydrolases"/>
    <property type="match status" value="1"/>
</dbReference>